<dbReference type="GO" id="GO:0003677">
    <property type="term" value="F:DNA binding"/>
    <property type="evidence" value="ECO:0007669"/>
    <property type="project" value="UniProtKB-KW"/>
</dbReference>
<name>A0A2Z2P515_9GAMM</name>
<dbReference type="AlphaFoldDB" id="A0A2Z2P515"/>
<gene>
    <name evidence="9" type="primary">todT</name>
    <name evidence="9" type="ORF">IMCC3135_32625</name>
</gene>
<dbReference type="InterPro" id="IPR011006">
    <property type="entry name" value="CheY-like_superfamily"/>
</dbReference>
<dbReference type="GO" id="GO:0006355">
    <property type="term" value="P:regulation of DNA-templated transcription"/>
    <property type="evidence" value="ECO:0007669"/>
    <property type="project" value="InterPro"/>
</dbReference>
<keyword evidence="1 6" id="KW-0597">Phosphoprotein</keyword>
<protein>
    <submittedName>
        <fullName evidence="9">Response regulator protein TodT</fullName>
    </submittedName>
</protein>
<dbReference type="OrthoDB" id="9802186at2"/>
<dbReference type="InterPro" id="IPR016032">
    <property type="entry name" value="Sig_transdc_resp-reg_C-effctor"/>
</dbReference>
<dbReference type="Proteomes" id="UP000250079">
    <property type="component" value="Chromosome"/>
</dbReference>
<evidence type="ECO:0000256" key="6">
    <source>
        <dbReference type="PROSITE-ProRule" id="PRU00169"/>
    </source>
</evidence>
<dbReference type="Gene3D" id="3.40.50.2300">
    <property type="match status" value="1"/>
</dbReference>
<dbReference type="InterPro" id="IPR001789">
    <property type="entry name" value="Sig_transdc_resp-reg_receiver"/>
</dbReference>
<evidence type="ECO:0000313" key="9">
    <source>
        <dbReference type="EMBL" id="ASJ76570.1"/>
    </source>
</evidence>
<dbReference type="EMBL" id="CP018632">
    <property type="protein sequence ID" value="ASJ76570.1"/>
    <property type="molecule type" value="Genomic_DNA"/>
</dbReference>
<keyword evidence="2" id="KW-0902">Two-component regulatory system</keyword>
<dbReference type="GO" id="GO:0000160">
    <property type="term" value="P:phosphorelay signal transduction system"/>
    <property type="evidence" value="ECO:0007669"/>
    <property type="project" value="UniProtKB-KW"/>
</dbReference>
<sequence>MNTSTQLVFIVDDDEAVRDSMSMLLDTIDIAHQCFGSAAEFLDFYDGSQRGCLVLDIRMPGMNGLELQKELNRREALLPIIFITGHGDIPMAVDAMRNGALDFMRKPIREQDLLDRIQQALSYEAGERSNRATSENLKNLIATLTLKEHEVFKRVADGQANKVIALELGVSERTVEVHRAHVMQKLCVRSLADLVRINLLSSGQLAG</sequence>
<evidence type="ECO:0000259" key="7">
    <source>
        <dbReference type="PROSITE" id="PS50043"/>
    </source>
</evidence>
<dbReference type="KEGG" id="gai:IMCC3135_32625"/>
<keyword evidence="4" id="KW-0238">DNA-binding</keyword>
<evidence type="ECO:0000256" key="2">
    <source>
        <dbReference type="ARBA" id="ARBA00023012"/>
    </source>
</evidence>
<dbReference type="PROSITE" id="PS50043">
    <property type="entry name" value="HTH_LUXR_2"/>
    <property type="match status" value="1"/>
</dbReference>
<keyword evidence="5" id="KW-0804">Transcription</keyword>
<dbReference type="PANTHER" id="PTHR44688">
    <property type="entry name" value="DNA-BINDING TRANSCRIPTIONAL ACTIVATOR DEVR_DOSR"/>
    <property type="match status" value="1"/>
</dbReference>
<evidence type="ECO:0000256" key="1">
    <source>
        <dbReference type="ARBA" id="ARBA00022553"/>
    </source>
</evidence>
<dbReference type="CDD" id="cd17537">
    <property type="entry name" value="REC_FixJ"/>
    <property type="match status" value="1"/>
</dbReference>
<dbReference type="SUPFAM" id="SSF46894">
    <property type="entry name" value="C-terminal effector domain of the bipartite response regulators"/>
    <property type="match status" value="1"/>
</dbReference>
<proteinExistence type="predicted"/>
<dbReference type="Pfam" id="PF00072">
    <property type="entry name" value="Response_reg"/>
    <property type="match status" value="1"/>
</dbReference>
<dbReference type="PRINTS" id="PR00038">
    <property type="entry name" value="HTHLUXR"/>
</dbReference>
<keyword evidence="10" id="KW-1185">Reference proteome</keyword>
<evidence type="ECO:0000256" key="4">
    <source>
        <dbReference type="ARBA" id="ARBA00023125"/>
    </source>
</evidence>
<dbReference type="InterPro" id="IPR000792">
    <property type="entry name" value="Tscrpt_reg_LuxR_C"/>
</dbReference>
<dbReference type="CDD" id="cd06170">
    <property type="entry name" value="LuxR_C_like"/>
    <property type="match status" value="1"/>
</dbReference>
<dbReference type="Gene3D" id="1.10.10.10">
    <property type="entry name" value="Winged helix-like DNA-binding domain superfamily/Winged helix DNA-binding domain"/>
    <property type="match status" value="1"/>
</dbReference>
<reference evidence="9 10" key="1">
    <citation type="submission" date="2016-12" db="EMBL/GenBank/DDBJ databases">
        <authorList>
            <person name="Song W.-J."/>
            <person name="Kurnit D.M."/>
        </authorList>
    </citation>
    <scope>NUCLEOTIDE SEQUENCE [LARGE SCALE GENOMIC DNA]</scope>
    <source>
        <strain evidence="9 10">IMCC3135</strain>
    </source>
</reference>
<feature type="domain" description="HTH luxR-type" evidence="7">
    <location>
        <begin position="137"/>
        <end position="202"/>
    </location>
</feature>
<dbReference type="SUPFAM" id="SSF52172">
    <property type="entry name" value="CheY-like"/>
    <property type="match status" value="1"/>
</dbReference>
<organism evidence="9 10">
    <name type="scientific">Granulosicoccus antarcticus IMCC3135</name>
    <dbReference type="NCBI Taxonomy" id="1192854"/>
    <lineage>
        <taxon>Bacteria</taxon>
        <taxon>Pseudomonadati</taxon>
        <taxon>Pseudomonadota</taxon>
        <taxon>Gammaproteobacteria</taxon>
        <taxon>Chromatiales</taxon>
        <taxon>Granulosicoccaceae</taxon>
        <taxon>Granulosicoccus</taxon>
    </lineage>
</organism>
<dbReference type="Pfam" id="PF00196">
    <property type="entry name" value="GerE"/>
    <property type="match status" value="1"/>
</dbReference>
<evidence type="ECO:0000313" key="10">
    <source>
        <dbReference type="Proteomes" id="UP000250079"/>
    </source>
</evidence>
<dbReference type="RefSeq" id="WP_088921331.1">
    <property type="nucleotide sequence ID" value="NZ_CP018632.1"/>
</dbReference>
<dbReference type="InterPro" id="IPR036388">
    <property type="entry name" value="WH-like_DNA-bd_sf"/>
</dbReference>
<keyword evidence="3" id="KW-0805">Transcription regulation</keyword>
<evidence type="ECO:0000259" key="8">
    <source>
        <dbReference type="PROSITE" id="PS50110"/>
    </source>
</evidence>
<dbReference type="PANTHER" id="PTHR44688:SF16">
    <property type="entry name" value="DNA-BINDING TRANSCRIPTIONAL ACTIVATOR DEVR_DOSR"/>
    <property type="match status" value="1"/>
</dbReference>
<dbReference type="PROSITE" id="PS00622">
    <property type="entry name" value="HTH_LUXR_1"/>
    <property type="match status" value="1"/>
</dbReference>
<evidence type="ECO:0000256" key="5">
    <source>
        <dbReference type="ARBA" id="ARBA00023163"/>
    </source>
</evidence>
<accession>A0A2Z2P515</accession>
<dbReference type="SMART" id="SM00421">
    <property type="entry name" value="HTH_LUXR"/>
    <property type="match status" value="1"/>
</dbReference>
<evidence type="ECO:0000256" key="3">
    <source>
        <dbReference type="ARBA" id="ARBA00023015"/>
    </source>
</evidence>
<dbReference type="PROSITE" id="PS50110">
    <property type="entry name" value="RESPONSE_REGULATORY"/>
    <property type="match status" value="1"/>
</dbReference>
<feature type="modified residue" description="4-aspartylphosphate" evidence="6">
    <location>
        <position position="56"/>
    </location>
</feature>
<dbReference type="FunFam" id="3.40.50.2300:FF:000018">
    <property type="entry name" value="DNA-binding transcriptional regulator NtrC"/>
    <property type="match status" value="1"/>
</dbReference>
<dbReference type="SMART" id="SM00448">
    <property type="entry name" value="REC"/>
    <property type="match status" value="1"/>
</dbReference>
<feature type="domain" description="Response regulatory" evidence="8">
    <location>
        <begin position="7"/>
        <end position="121"/>
    </location>
</feature>